<dbReference type="RefSeq" id="WP_085515800.1">
    <property type="nucleotide sequence ID" value="NZ_FXAW01000001.1"/>
</dbReference>
<proteinExistence type="predicted"/>
<dbReference type="OrthoDB" id="979413at2"/>
<dbReference type="STRING" id="1028.SAMN05661096_00826"/>
<keyword evidence="2" id="KW-1185">Reference proteome</keyword>
<dbReference type="Proteomes" id="UP000193804">
    <property type="component" value="Unassembled WGS sequence"/>
</dbReference>
<evidence type="ECO:0000313" key="2">
    <source>
        <dbReference type="Proteomes" id="UP000193804"/>
    </source>
</evidence>
<reference evidence="2" key="1">
    <citation type="submission" date="2017-04" db="EMBL/GenBank/DDBJ databases">
        <authorList>
            <person name="Varghese N."/>
            <person name="Submissions S."/>
        </authorList>
    </citation>
    <scope>NUCLEOTIDE SEQUENCE [LARGE SCALE GENOMIC DNA]</scope>
    <source>
        <strain evidence="2">DSM 4125</strain>
    </source>
</reference>
<evidence type="ECO:0000313" key="1">
    <source>
        <dbReference type="EMBL" id="SMG16080.1"/>
    </source>
</evidence>
<dbReference type="AlphaFoldDB" id="A0A1X7IN59"/>
<name>A0A1X7IN59_9BACT</name>
<dbReference type="EMBL" id="FXAW01000001">
    <property type="protein sequence ID" value="SMG16080.1"/>
    <property type="molecule type" value="Genomic_DNA"/>
</dbReference>
<accession>A0A1X7IN59</accession>
<sequence>MSNETEALKDNVIPHHKGSHAQISFVENKPVAIVEATSTYIPIEEFKSIFNEIGKLVDAKNISKLIFDKRKLTVFHQPSMEWYFTEWKEQMWHKGLKTHRKILPDNKVFQQSVKIGREKIKEDNPTLKFNEMDIQYKDSLQDAIDN</sequence>
<protein>
    <submittedName>
        <fullName evidence="1">Uncharacterized protein</fullName>
    </submittedName>
</protein>
<gene>
    <name evidence="1" type="ORF">SAMN05661096_00826</name>
</gene>
<organism evidence="1 2">
    <name type="scientific">Marivirga sericea</name>
    <dbReference type="NCBI Taxonomy" id="1028"/>
    <lineage>
        <taxon>Bacteria</taxon>
        <taxon>Pseudomonadati</taxon>
        <taxon>Bacteroidota</taxon>
        <taxon>Cytophagia</taxon>
        <taxon>Cytophagales</taxon>
        <taxon>Marivirgaceae</taxon>
        <taxon>Marivirga</taxon>
    </lineage>
</organism>